<keyword evidence="2" id="KW-1185">Reference proteome</keyword>
<dbReference type="OrthoDB" id="2884925at2759"/>
<dbReference type="EMBL" id="KQ085931">
    <property type="protein sequence ID" value="KLO15351.1"/>
    <property type="molecule type" value="Genomic_DNA"/>
</dbReference>
<dbReference type="AlphaFoldDB" id="A0A0H2SE68"/>
<organism evidence="1 2">
    <name type="scientific">Schizopora paradoxa</name>
    <dbReference type="NCBI Taxonomy" id="27342"/>
    <lineage>
        <taxon>Eukaryota</taxon>
        <taxon>Fungi</taxon>
        <taxon>Dikarya</taxon>
        <taxon>Basidiomycota</taxon>
        <taxon>Agaricomycotina</taxon>
        <taxon>Agaricomycetes</taxon>
        <taxon>Hymenochaetales</taxon>
        <taxon>Schizoporaceae</taxon>
        <taxon>Schizopora</taxon>
    </lineage>
</organism>
<evidence type="ECO:0000313" key="1">
    <source>
        <dbReference type="EMBL" id="KLO15351.1"/>
    </source>
</evidence>
<dbReference type="InParanoid" id="A0A0H2SE68"/>
<gene>
    <name evidence="1" type="ORF">SCHPADRAFT_927269</name>
</gene>
<protein>
    <submittedName>
        <fullName evidence="1">Uncharacterized protein</fullName>
    </submittedName>
</protein>
<dbReference type="Proteomes" id="UP000053477">
    <property type="component" value="Unassembled WGS sequence"/>
</dbReference>
<dbReference type="Gene3D" id="1.20.1280.50">
    <property type="match status" value="1"/>
</dbReference>
<reference evidence="1 2" key="1">
    <citation type="submission" date="2015-04" db="EMBL/GenBank/DDBJ databases">
        <title>Complete genome sequence of Schizopora paradoxa KUC8140, a cosmopolitan wood degrader in East Asia.</title>
        <authorList>
            <consortium name="DOE Joint Genome Institute"/>
            <person name="Min B."/>
            <person name="Park H."/>
            <person name="Jang Y."/>
            <person name="Kim J.-J."/>
            <person name="Kim K.H."/>
            <person name="Pangilinan J."/>
            <person name="Lipzen A."/>
            <person name="Riley R."/>
            <person name="Grigoriev I.V."/>
            <person name="Spatafora J.W."/>
            <person name="Choi I.-G."/>
        </authorList>
    </citation>
    <scope>NUCLEOTIDE SEQUENCE [LARGE SCALE GENOMIC DNA]</scope>
    <source>
        <strain evidence="1 2">KUC8140</strain>
    </source>
</reference>
<name>A0A0H2SE68_9AGAM</name>
<evidence type="ECO:0000313" key="2">
    <source>
        <dbReference type="Proteomes" id="UP000053477"/>
    </source>
</evidence>
<proteinExistence type="predicted"/>
<accession>A0A0H2SE68</accession>
<sequence length="583" mass="65779">MESTLETRRRKFESDMDEVLQSWLAHGDPIPERWKPKTNPKDPMPFSELQELGIKGCSDLVLRARHTFLRFKALSDSLGALSYAIYVKSLIALDNLVSVMNMASLVNLPNELLSRIFDFVVNGDQSLTIPARQKAAVILSHVCRYFRNTALSCAQLWSNIGGSREMAALCLSRSQNAPLDVKLTIGSISRGYSEPYDFLPDVILEDAVHHISRWKSLEIQLMSVRAEAIDLGRDFVKGSEIRRAFRGFDAPSLKSLSVRGERLPYRYWNEVFAELESWNAPGIRHITSSHYFPLRFPGLVNVADLNLKLDLDGINLTDVLNDLSKMTALKDLELTLDGGSNFRNLPLQEERTDMRGVERLHINVPFTKEHESDPRSSLKKFFSSLLFPGVVDLQINLTGDLKKSYPEADAAENSLIEVMIYIFQHTEQFPSVEWFYLKVIGDDGSPLNARPDQIGRISLVVPLGLLPSLKHLKIFSNFKLLFFGDSGPGDDFFKQNPQFSWESWLPGAPGMALPALEIISINIVDDRRWCQVISLAAKIMQEQKERGDWGRSSKLIVLDSTKKGGGRTSVYKGKAALEWCKDK</sequence>